<comment type="caution">
    <text evidence="2">The sequence shown here is derived from an EMBL/GenBank/DDBJ whole genome shotgun (WGS) entry which is preliminary data.</text>
</comment>
<dbReference type="OrthoDB" id="756944at2"/>
<feature type="signal peptide" evidence="1">
    <location>
        <begin position="1"/>
        <end position="20"/>
    </location>
</feature>
<reference evidence="2 3" key="1">
    <citation type="submission" date="2018-08" db="EMBL/GenBank/DDBJ databases">
        <title>Genomic Encyclopedia of Archaeal and Bacterial Type Strains, Phase II (KMG-II): from individual species to whole genera.</title>
        <authorList>
            <person name="Goeker M."/>
        </authorList>
    </citation>
    <scope>NUCLEOTIDE SEQUENCE [LARGE SCALE GENOMIC DNA]</scope>
    <source>
        <strain evidence="2 3">DSM 100880</strain>
    </source>
</reference>
<dbReference type="AlphaFoldDB" id="A0A3E0DXP2"/>
<dbReference type="EMBL" id="QUNI01000029">
    <property type="protein sequence ID" value="REG88753.1"/>
    <property type="molecule type" value="Genomic_DNA"/>
</dbReference>
<feature type="chain" id="PRO_5017764986" description="Lipoprotein" evidence="1">
    <location>
        <begin position="21"/>
        <end position="186"/>
    </location>
</feature>
<sequence length="186" mass="21850">MKKYYLILFSILFLSCGSFKDKQENFQKINENNVTILNGIYTVFAKNKSNKYYYFDNLNEKFYRKYGRGERDTINFDTITGGSLKISILSERELNLDFIKNDKTLKSQRLKYKFKKDGFLYIKNRNTLISGIPFIFGGVDVRKVRIALNENNDLLLNDVFDSSGAFLLIFGDAKVWEETNVYKRIK</sequence>
<evidence type="ECO:0008006" key="4">
    <source>
        <dbReference type="Google" id="ProtNLM"/>
    </source>
</evidence>
<protein>
    <recommendedName>
        <fullName evidence="4">Lipoprotein</fullName>
    </recommendedName>
</protein>
<organism evidence="2 3">
    <name type="scientific">Flavobacterium aquicola</name>
    <dbReference type="NCBI Taxonomy" id="1682742"/>
    <lineage>
        <taxon>Bacteria</taxon>
        <taxon>Pseudomonadati</taxon>
        <taxon>Bacteroidota</taxon>
        <taxon>Flavobacteriia</taxon>
        <taxon>Flavobacteriales</taxon>
        <taxon>Flavobacteriaceae</taxon>
        <taxon>Flavobacterium</taxon>
    </lineage>
</organism>
<proteinExistence type="predicted"/>
<keyword evidence="1" id="KW-0732">Signal</keyword>
<dbReference type="RefSeq" id="WP_115815271.1">
    <property type="nucleotide sequence ID" value="NZ_QUNI01000029.1"/>
</dbReference>
<dbReference type="Proteomes" id="UP000257136">
    <property type="component" value="Unassembled WGS sequence"/>
</dbReference>
<dbReference type="PROSITE" id="PS51257">
    <property type="entry name" value="PROKAR_LIPOPROTEIN"/>
    <property type="match status" value="1"/>
</dbReference>
<evidence type="ECO:0000313" key="2">
    <source>
        <dbReference type="EMBL" id="REG88753.1"/>
    </source>
</evidence>
<name>A0A3E0DXP2_9FLAO</name>
<evidence type="ECO:0000313" key="3">
    <source>
        <dbReference type="Proteomes" id="UP000257136"/>
    </source>
</evidence>
<accession>A0A3E0DXP2</accession>
<gene>
    <name evidence="2" type="ORF">C8P67_1291</name>
</gene>
<keyword evidence="3" id="KW-1185">Reference proteome</keyword>
<evidence type="ECO:0000256" key="1">
    <source>
        <dbReference type="SAM" id="SignalP"/>
    </source>
</evidence>